<evidence type="ECO:0000313" key="2">
    <source>
        <dbReference type="EMBL" id="GEP57568.1"/>
    </source>
</evidence>
<keyword evidence="3" id="KW-1185">Reference proteome</keyword>
<dbReference type="EMBL" id="BKAJ01000082">
    <property type="protein sequence ID" value="GEP57568.1"/>
    <property type="molecule type" value="Genomic_DNA"/>
</dbReference>
<evidence type="ECO:0000313" key="3">
    <source>
        <dbReference type="Proteomes" id="UP000321058"/>
    </source>
</evidence>
<organism evidence="2 3">
    <name type="scientific">Reyranella soli</name>
    <dbReference type="NCBI Taxonomy" id="1230389"/>
    <lineage>
        <taxon>Bacteria</taxon>
        <taxon>Pseudomonadati</taxon>
        <taxon>Pseudomonadota</taxon>
        <taxon>Alphaproteobacteria</taxon>
        <taxon>Hyphomicrobiales</taxon>
        <taxon>Reyranellaceae</taxon>
        <taxon>Reyranella</taxon>
    </lineage>
</organism>
<comment type="caution">
    <text evidence="2">The sequence shown here is derived from an EMBL/GenBank/DDBJ whole genome shotgun (WGS) entry which is preliminary data.</text>
</comment>
<proteinExistence type="predicted"/>
<keyword evidence="1" id="KW-0472">Membrane</keyword>
<name>A0A512NF43_9HYPH</name>
<protein>
    <submittedName>
        <fullName evidence="2">Uncharacterized protein</fullName>
    </submittedName>
</protein>
<dbReference type="AlphaFoldDB" id="A0A512NF43"/>
<evidence type="ECO:0000256" key="1">
    <source>
        <dbReference type="SAM" id="Phobius"/>
    </source>
</evidence>
<sequence length="61" mass="6592">MSDDRRVKDPTPVLRTRPATMLTAIGLCVFVMILQLLPQFSDSGLNRINGSATTTTTAGIQ</sequence>
<dbReference type="RefSeq" id="WP_147152002.1">
    <property type="nucleotide sequence ID" value="NZ_BKAJ01000082.1"/>
</dbReference>
<accession>A0A512NF43</accession>
<feature type="transmembrane region" description="Helical" evidence="1">
    <location>
        <begin position="20"/>
        <end position="37"/>
    </location>
</feature>
<dbReference type="OrthoDB" id="7376389at2"/>
<keyword evidence="1" id="KW-1133">Transmembrane helix</keyword>
<dbReference type="Proteomes" id="UP000321058">
    <property type="component" value="Unassembled WGS sequence"/>
</dbReference>
<keyword evidence="1" id="KW-0812">Transmembrane</keyword>
<gene>
    <name evidence="2" type="ORF">RSO01_47340</name>
</gene>
<reference evidence="2 3" key="1">
    <citation type="submission" date="2019-07" db="EMBL/GenBank/DDBJ databases">
        <title>Whole genome shotgun sequence of Reyranella soli NBRC 108950.</title>
        <authorList>
            <person name="Hosoyama A."/>
            <person name="Uohara A."/>
            <person name="Ohji S."/>
            <person name="Ichikawa N."/>
        </authorList>
    </citation>
    <scope>NUCLEOTIDE SEQUENCE [LARGE SCALE GENOMIC DNA]</scope>
    <source>
        <strain evidence="2 3">NBRC 108950</strain>
    </source>
</reference>